<feature type="domain" description="PPIase FKBP-type" evidence="10">
    <location>
        <begin position="385"/>
        <end position="489"/>
    </location>
</feature>
<keyword evidence="6 7" id="KW-0413">Isomerase</keyword>
<dbReference type="GO" id="GO:0003755">
    <property type="term" value="F:peptidyl-prolyl cis-trans isomerase activity"/>
    <property type="evidence" value="ECO:0007669"/>
    <property type="project" value="UniProtKB-KW"/>
</dbReference>
<keyword evidence="5 7" id="KW-0697">Rotamase</keyword>
<reference evidence="11" key="2">
    <citation type="submission" date="2023-06" db="EMBL/GenBank/DDBJ databases">
        <authorList>
            <consortium name="Lawrence Berkeley National Laboratory"/>
            <person name="Haridas S."/>
            <person name="Hensen N."/>
            <person name="Bonometti L."/>
            <person name="Westerberg I."/>
            <person name="Brannstrom I.O."/>
            <person name="Guillou S."/>
            <person name="Cros-Aarteil S."/>
            <person name="Calhoun S."/>
            <person name="Kuo A."/>
            <person name="Mondo S."/>
            <person name="Pangilinan J."/>
            <person name="Riley R."/>
            <person name="LaButti K."/>
            <person name="Andreopoulos B."/>
            <person name="Lipzen A."/>
            <person name="Chen C."/>
            <person name="Yanf M."/>
            <person name="Daum C."/>
            <person name="Ng V."/>
            <person name="Clum A."/>
            <person name="Steindorff A."/>
            <person name="Ohm R."/>
            <person name="Martin F."/>
            <person name="Silar P."/>
            <person name="Natvig D."/>
            <person name="Lalanne C."/>
            <person name="Gautier V."/>
            <person name="Ament-velasquez S.L."/>
            <person name="Kruys A."/>
            <person name="Hutchinson M.I."/>
            <person name="Powell A.J."/>
            <person name="Barry K."/>
            <person name="Miller A.N."/>
            <person name="Grigoriev I.V."/>
            <person name="Debuchy R."/>
            <person name="Gladieux P."/>
            <person name="Thoren M.H."/>
            <person name="Johannesson H."/>
        </authorList>
    </citation>
    <scope>NUCLEOTIDE SEQUENCE</scope>
    <source>
        <strain evidence="11">CBS 232.78</strain>
    </source>
</reference>
<dbReference type="AlphaFoldDB" id="A0AAE0P724"/>
<dbReference type="InterPro" id="IPR023566">
    <property type="entry name" value="PPIase_Fpr3/Fpr4-like"/>
</dbReference>
<feature type="compositionally biased region" description="Acidic residues" evidence="9">
    <location>
        <begin position="145"/>
        <end position="163"/>
    </location>
</feature>
<evidence type="ECO:0000256" key="4">
    <source>
        <dbReference type="ARBA" id="ARBA00011865"/>
    </source>
</evidence>
<evidence type="ECO:0000259" key="10">
    <source>
        <dbReference type="PROSITE" id="PS50059"/>
    </source>
</evidence>
<dbReference type="Gene3D" id="2.60.120.340">
    <property type="entry name" value="Nucleoplasmin core domain"/>
    <property type="match status" value="1"/>
</dbReference>
<dbReference type="GO" id="GO:0000785">
    <property type="term" value="C:chromatin"/>
    <property type="evidence" value="ECO:0007669"/>
    <property type="project" value="TreeGrafter"/>
</dbReference>
<dbReference type="EMBL" id="JAULSW010000001">
    <property type="protein sequence ID" value="KAK3394472.1"/>
    <property type="molecule type" value="Genomic_DNA"/>
</dbReference>
<keyword evidence="12" id="KW-1185">Reference proteome</keyword>
<comment type="similarity">
    <text evidence="3">Belongs to the FKBP-type PPIase family. FKBP3/4 subfamily.</text>
</comment>
<dbReference type="GO" id="GO:0005730">
    <property type="term" value="C:nucleolus"/>
    <property type="evidence" value="ECO:0007669"/>
    <property type="project" value="TreeGrafter"/>
</dbReference>
<dbReference type="Pfam" id="PF17800">
    <property type="entry name" value="NPL"/>
    <property type="match status" value="1"/>
</dbReference>
<evidence type="ECO:0000256" key="2">
    <source>
        <dbReference type="ARBA" id="ARBA00002221"/>
    </source>
</evidence>
<feature type="compositionally biased region" description="Low complexity" evidence="9">
    <location>
        <begin position="317"/>
        <end position="333"/>
    </location>
</feature>
<evidence type="ECO:0000256" key="1">
    <source>
        <dbReference type="ARBA" id="ARBA00000971"/>
    </source>
</evidence>
<feature type="compositionally biased region" description="Basic residues" evidence="9">
    <location>
        <begin position="303"/>
        <end position="312"/>
    </location>
</feature>
<dbReference type="Gene3D" id="3.10.50.40">
    <property type="match status" value="1"/>
</dbReference>
<feature type="region of interest" description="Disordered" evidence="9">
    <location>
        <begin position="41"/>
        <end position="165"/>
    </location>
</feature>
<dbReference type="Pfam" id="PF00254">
    <property type="entry name" value="FKBP_C"/>
    <property type="match status" value="1"/>
</dbReference>
<evidence type="ECO:0000256" key="6">
    <source>
        <dbReference type="ARBA" id="ARBA00023235"/>
    </source>
</evidence>
<evidence type="ECO:0000256" key="7">
    <source>
        <dbReference type="PIRNR" id="PIRNR001473"/>
    </source>
</evidence>
<feature type="region of interest" description="Disordered" evidence="9">
    <location>
        <begin position="211"/>
        <end position="361"/>
    </location>
</feature>
<evidence type="ECO:0000313" key="12">
    <source>
        <dbReference type="Proteomes" id="UP001285441"/>
    </source>
</evidence>
<sequence length="489" mass="53095">MSLLPVALYGLEVPPGDIMVPAAIEFPATIRITMAALDPTAPAEADENGEIPSVPRATLKIIKASNQHDDDDDEEEDDYLESLLNGDDDSDDEEANGGPSDQSKSKKAKTEAAIKKLMAATQEAESDDEMADAPKAKKGKAKATEDEEEDDEEESDDEDDLNLEDYVICTLDTERNYQQTLDITVTEGEQVFFSVTGTHTIYLTGNYVIPEGEEEDSDEDSDDDDYDLPPGIEDMADEASDDESDDLDDLEAVQRIKEIDTDEEDAPKLVKAKKGKNKRVAEDEAEGLDDMISKEDTKEEKKLSKKQQKKLKNNQGEPVAAEVKAAAKESPASKSDKKVQFAKNLEQGPTGPAKEQAEKKSSVKVIQGVTIDDRKVGTGRTVKSGDKVGMRYIGKLQNGKVFDCKSNSAPTQPFSTNESTLANKKGAPFTFKVGKGEVIKGWDIGIVGMSVGGERRLTIPASAAYGSRSMPGIPANSTLIFDVKLLEIK</sequence>
<evidence type="ECO:0000256" key="8">
    <source>
        <dbReference type="PROSITE-ProRule" id="PRU00277"/>
    </source>
</evidence>
<dbReference type="SUPFAM" id="SSF54534">
    <property type="entry name" value="FKBP-like"/>
    <property type="match status" value="1"/>
</dbReference>
<dbReference type="PANTHER" id="PTHR43811:SF19">
    <property type="entry name" value="39 KDA FK506-BINDING NUCLEAR PROTEIN"/>
    <property type="match status" value="1"/>
</dbReference>
<dbReference type="PANTHER" id="PTHR43811">
    <property type="entry name" value="FKBP-TYPE PEPTIDYL-PROLYL CIS-TRANS ISOMERASE FKPA"/>
    <property type="match status" value="1"/>
</dbReference>
<evidence type="ECO:0000256" key="5">
    <source>
        <dbReference type="ARBA" id="ARBA00023110"/>
    </source>
</evidence>
<dbReference type="InterPro" id="IPR001179">
    <property type="entry name" value="PPIase_FKBP_dom"/>
</dbReference>
<accession>A0AAE0P724</accession>
<feature type="compositionally biased region" description="Acidic residues" evidence="9">
    <location>
        <begin position="211"/>
        <end position="227"/>
    </location>
</feature>
<gene>
    <name evidence="11" type="ORF">B0H63DRAFT_47069</name>
</gene>
<feature type="compositionally biased region" description="Acidic residues" evidence="9">
    <location>
        <begin position="234"/>
        <end position="251"/>
    </location>
</feature>
<name>A0AAE0P724_9PEZI</name>
<dbReference type="InterPro" id="IPR046357">
    <property type="entry name" value="PPIase_dom_sf"/>
</dbReference>
<dbReference type="InterPro" id="IPR041232">
    <property type="entry name" value="NPL"/>
</dbReference>
<dbReference type="EC" id="5.2.1.8" evidence="7"/>
<comment type="subunit">
    <text evidence="4">Binds to histones H3 and H4.</text>
</comment>
<comment type="catalytic activity">
    <reaction evidence="1 7 8">
        <text>[protein]-peptidylproline (omega=180) = [protein]-peptidylproline (omega=0)</text>
        <dbReference type="Rhea" id="RHEA:16237"/>
        <dbReference type="Rhea" id="RHEA-COMP:10747"/>
        <dbReference type="Rhea" id="RHEA-COMP:10748"/>
        <dbReference type="ChEBI" id="CHEBI:83833"/>
        <dbReference type="ChEBI" id="CHEBI:83834"/>
        <dbReference type="EC" id="5.2.1.8"/>
    </reaction>
</comment>
<feature type="compositionally biased region" description="Basic and acidic residues" evidence="9">
    <location>
        <begin position="291"/>
        <end position="302"/>
    </location>
</feature>
<evidence type="ECO:0000256" key="9">
    <source>
        <dbReference type="SAM" id="MobiDB-lite"/>
    </source>
</evidence>
<organism evidence="11 12">
    <name type="scientific">Podospora didyma</name>
    <dbReference type="NCBI Taxonomy" id="330526"/>
    <lineage>
        <taxon>Eukaryota</taxon>
        <taxon>Fungi</taxon>
        <taxon>Dikarya</taxon>
        <taxon>Ascomycota</taxon>
        <taxon>Pezizomycotina</taxon>
        <taxon>Sordariomycetes</taxon>
        <taxon>Sordariomycetidae</taxon>
        <taxon>Sordariales</taxon>
        <taxon>Podosporaceae</taxon>
        <taxon>Podospora</taxon>
    </lineage>
</organism>
<dbReference type="PIRSF" id="PIRSF001473">
    <property type="entry name" value="FK506-bp_FPR3"/>
    <property type="match status" value="1"/>
</dbReference>
<reference evidence="11" key="1">
    <citation type="journal article" date="2023" name="Mol. Phylogenet. Evol.">
        <title>Genome-scale phylogeny and comparative genomics of the fungal order Sordariales.</title>
        <authorList>
            <person name="Hensen N."/>
            <person name="Bonometti L."/>
            <person name="Westerberg I."/>
            <person name="Brannstrom I.O."/>
            <person name="Guillou S."/>
            <person name="Cros-Aarteil S."/>
            <person name="Calhoun S."/>
            <person name="Haridas S."/>
            <person name="Kuo A."/>
            <person name="Mondo S."/>
            <person name="Pangilinan J."/>
            <person name="Riley R."/>
            <person name="LaButti K."/>
            <person name="Andreopoulos B."/>
            <person name="Lipzen A."/>
            <person name="Chen C."/>
            <person name="Yan M."/>
            <person name="Daum C."/>
            <person name="Ng V."/>
            <person name="Clum A."/>
            <person name="Steindorff A."/>
            <person name="Ohm R.A."/>
            <person name="Martin F."/>
            <person name="Silar P."/>
            <person name="Natvig D.O."/>
            <person name="Lalanne C."/>
            <person name="Gautier V."/>
            <person name="Ament-Velasquez S.L."/>
            <person name="Kruys A."/>
            <person name="Hutchinson M.I."/>
            <person name="Powell A.J."/>
            <person name="Barry K."/>
            <person name="Miller A.N."/>
            <person name="Grigoriev I.V."/>
            <person name="Debuchy R."/>
            <person name="Gladieux P."/>
            <person name="Hiltunen Thoren M."/>
            <person name="Johannesson H."/>
        </authorList>
    </citation>
    <scope>NUCLEOTIDE SEQUENCE</scope>
    <source>
        <strain evidence="11">CBS 232.78</strain>
    </source>
</reference>
<evidence type="ECO:0000313" key="11">
    <source>
        <dbReference type="EMBL" id="KAK3394472.1"/>
    </source>
</evidence>
<dbReference type="PROSITE" id="PS50059">
    <property type="entry name" value="FKBP_PPIASE"/>
    <property type="match status" value="1"/>
</dbReference>
<evidence type="ECO:0000256" key="3">
    <source>
        <dbReference type="ARBA" id="ARBA00007838"/>
    </source>
</evidence>
<proteinExistence type="inferred from homology"/>
<comment type="function">
    <text evidence="2">PPIase that acts as a histone chaperone. Histone proline isomerase that increases the rate of cis-trans isomerization at prolines on the histone H3 N-terminal tail. Proline isomerization influences H3 methylation thereby regulating gene expression.</text>
</comment>
<feature type="compositionally biased region" description="Acidic residues" evidence="9">
    <location>
        <begin position="69"/>
        <end position="95"/>
    </location>
</feature>
<protein>
    <recommendedName>
        <fullName evidence="7">FK506-binding protein</fullName>
        <ecNumber evidence="7">5.2.1.8</ecNumber>
    </recommendedName>
</protein>
<comment type="caution">
    <text evidence="11">The sequence shown here is derived from an EMBL/GenBank/DDBJ whole genome shotgun (WGS) entry which is preliminary data.</text>
</comment>
<dbReference type="Proteomes" id="UP001285441">
    <property type="component" value="Unassembled WGS sequence"/>
</dbReference>